<dbReference type="EMBL" id="JALJRB010000032">
    <property type="protein sequence ID" value="MCJ8502747.1"/>
    <property type="molecule type" value="Genomic_DNA"/>
</dbReference>
<reference evidence="2" key="1">
    <citation type="submission" date="2022-04" db="EMBL/GenBank/DDBJ databases">
        <title>Desulfatitalea alkaliphila sp. nov., a novel anaerobic sulfate-reducing bacterium isolated from terrestrial mud volcano, Taman Peninsula, Russia.</title>
        <authorList>
            <person name="Khomyakova M.A."/>
            <person name="Merkel A.Y."/>
            <person name="Slobodkin A.I."/>
        </authorList>
    </citation>
    <scope>NUCLEOTIDE SEQUENCE</scope>
    <source>
        <strain evidence="2">M08but</strain>
    </source>
</reference>
<proteinExistence type="predicted"/>
<protein>
    <submittedName>
        <fullName evidence="2">Uncharacterized protein</fullName>
    </submittedName>
</protein>
<name>A0AA41R770_9BACT</name>
<feature type="transmembrane region" description="Helical" evidence="1">
    <location>
        <begin position="181"/>
        <end position="206"/>
    </location>
</feature>
<accession>A0AA41R770</accession>
<dbReference type="AlphaFoldDB" id="A0AA41R770"/>
<keyword evidence="1" id="KW-1133">Transmembrane helix</keyword>
<keyword evidence="1" id="KW-0812">Transmembrane</keyword>
<keyword evidence="1" id="KW-0472">Membrane</keyword>
<keyword evidence="3" id="KW-1185">Reference proteome</keyword>
<gene>
    <name evidence="2" type="ORF">MRX98_19380</name>
</gene>
<dbReference type="Proteomes" id="UP001165427">
    <property type="component" value="Unassembled WGS sequence"/>
</dbReference>
<evidence type="ECO:0000313" key="3">
    <source>
        <dbReference type="Proteomes" id="UP001165427"/>
    </source>
</evidence>
<comment type="caution">
    <text evidence="2">The sequence shown here is derived from an EMBL/GenBank/DDBJ whole genome shotgun (WGS) entry which is preliminary data.</text>
</comment>
<evidence type="ECO:0000256" key="1">
    <source>
        <dbReference type="SAM" id="Phobius"/>
    </source>
</evidence>
<evidence type="ECO:0000313" key="2">
    <source>
        <dbReference type="EMBL" id="MCJ8502747.1"/>
    </source>
</evidence>
<dbReference type="RefSeq" id="WP_246914025.1">
    <property type="nucleotide sequence ID" value="NZ_JALJRB010000032.1"/>
</dbReference>
<organism evidence="2 3">
    <name type="scientific">Desulfatitalea alkaliphila</name>
    <dbReference type="NCBI Taxonomy" id="2929485"/>
    <lineage>
        <taxon>Bacteria</taxon>
        <taxon>Pseudomonadati</taxon>
        <taxon>Thermodesulfobacteriota</taxon>
        <taxon>Desulfobacteria</taxon>
        <taxon>Desulfobacterales</taxon>
        <taxon>Desulfosarcinaceae</taxon>
        <taxon>Desulfatitalea</taxon>
    </lineage>
</organism>
<sequence length="215" mass="23779">MMISFAVVLVLMFMPILDGHNPMAYMDNLYNSISKGSAYYIPNAQASVDAYQGAPLAVTVSMETSEQAERFRGLLTGQGMAAAATGKQVAISGSLNALLNEALADADIMYANDAARILAKHGYNERQVMYDWWSGLKALEYELNKQRRFDAAKLVNLVQAKAVETAYNYYGITAESISNKIGIVLLSLVFYVVYTLWYGFGIMYLFEGWGMNLGH</sequence>